<name>A0A2S5KRL5_9PROT</name>
<sequence length="60" mass="6714">MPDQDLKAGAWNILSLKFGINLTGFYFGQPDPVMDRSTLSVAVCCLATLKLWVVEMPVRR</sequence>
<evidence type="ECO:0000313" key="2">
    <source>
        <dbReference type="Proteomes" id="UP000238196"/>
    </source>
</evidence>
<reference evidence="1 2" key="1">
    <citation type="submission" date="2018-02" db="EMBL/GenBank/DDBJ databases">
        <title>novel marine gammaproteobacteria from coastal saline agro ecosystem.</title>
        <authorList>
            <person name="Krishnan R."/>
            <person name="Ramesh Kumar N."/>
        </authorList>
    </citation>
    <scope>NUCLEOTIDE SEQUENCE [LARGE SCALE GENOMIC DNA]</scope>
    <source>
        <strain evidence="1 2">228</strain>
    </source>
</reference>
<dbReference type="AlphaFoldDB" id="A0A2S5KRL5"/>
<gene>
    <name evidence="1" type="ORF">C4K68_10585</name>
</gene>
<proteinExistence type="predicted"/>
<evidence type="ECO:0000313" key="1">
    <source>
        <dbReference type="EMBL" id="PPC77312.1"/>
    </source>
</evidence>
<dbReference type="Proteomes" id="UP000238196">
    <property type="component" value="Unassembled WGS sequence"/>
</dbReference>
<dbReference type="EMBL" id="PRLP01000034">
    <property type="protein sequence ID" value="PPC77312.1"/>
    <property type="molecule type" value="Genomic_DNA"/>
</dbReference>
<comment type="caution">
    <text evidence="1">The sequence shown here is derived from an EMBL/GenBank/DDBJ whole genome shotgun (WGS) entry which is preliminary data.</text>
</comment>
<protein>
    <submittedName>
        <fullName evidence="1">Uncharacterized protein</fullName>
    </submittedName>
</protein>
<organism evidence="1 2">
    <name type="scientific">Proteobacteria bacterium 228</name>
    <dbReference type="NCBI Taxonomy" id="2083153"/>
    <lineage>
        <taxon>Bacteria</taxon>
        <taxon>Pseudomonadati</taxon>
        <taxon>Pseudomonadota</taxon>
    </lineage>
</organism>
<accession>A0A2S5KRL5</accession>